<dbReference type="PANTHER" id="PTHR10342:SF273">
    <property type="entry name" value="RE14504P"/>
    <property type="match status" value="1"/>
</dbReference>
<comment type="similarity">
    <text evidence="2">Belongs to the sulfatase family.</text>
</comment>
<dbReference type="GO" id="GO:0008484">
    <property type="term" value="F:sulfuric ester hydrolase activity"/>
    <property type="evidence" value="ECO:0007669"/>
    <property type="project" value="InterPro"/>
</dbReference>
<evidence type="ECO:0000259" key="8">
    <source>
        <dbReference type="Pfam" id="PF00884"/>
    </source>
</evidence>
<evidence type="ECO:0000256" key="6">
    <source>
        <dbReference type="ARBA" id="ARBA00023180"/>
    </source>
</evidence>
<name>A0A8I6TBM5_CIMLE</name>
<dbReference type="Pfam" id="PF00884">
    <property type="entry name" value="Sulfatase"/>
    <property type="match status" value="1"/>
</dbReference>
<dbReference type="PROSITE" id="PS00523">
    <property type="entry name" value="SULFATASE_1"/>
    <property type="match status" value="1"/>
</dbReference>
<evidence type="ECO:0000256" key="5">
    <source>
        <dbReference type="ARBA" id="ARBA00022837"/>
    </source>
</evidence>
<dbReference type="InterPro" id="IPR017850">
    <property type="entry name" value="Alkaline_phosphatase_core_sf"/>
</dbReference>
<dbReference type="Gene3D" id="3.40.720.10">
    <property type="entry name" value="Alkaline Phosphatase, subunit A"/>
    <property type="match status" value="1"/>
</dbReference>
<dbReference type="AlphaFoldDB" id="A0A8I6TBM5"/>
<evidence type="ECO:0000313" key="9">
    <source>
        <dbReference type="EnsemblMetazoa" id="XP_014241263.1"/>
    </source>
</evidence>
<dbReference type="SUPFAM" id="SSF53649">
    <property type="entry name" value="Alkaline phosphatase-like"/>
    <property type="match status" value="1"/>
</dbReference>
<keyword evidence="4" id="KW-0378">Hydrolase</keyword>
<evidence type="ECO:0000256" key="1">
    <source>
        <dbReference type="ARBA" id="ARBA00001913"/>
    </source>
</evidence>
<evidence type="ECO:0000256" key="7">
    <source>
        <dbReference type="SAM" id="MobiDB-lite"/>
    </source>
</evidence>
<accession>A0A8I6TBM5</accession>
<dbReference type="InterPro" id="IPR047115">
    <property type="entry name" value="ARSB"/>
</dbReference>
<keyword evidence="5" id="KW-0106">Calcium</keyword>
<feature type="compositionally biased region" description="Low complexity" evidence="7">
    <location>
        <begin position="1"/>
        <end position="11"/>
    </location>
</feature>
<dbReference type="PROSITE" id="PS00149">
    <property type="entry name" value="SULFATASE_2"/>
    <property type="match status" value="1"/>
</dbReference>
<dbReference type="Proteomes" id="UP000494040">
    <property type="component" value="Unassembled WGS sequence"/>
</dbReference>
<dbReference type="PANTHER" id="PTHR10342">
    <property type="entry name" value="ARYLSULFATASE"/>
    <property type="match status" value="1"/>
</dbReference>
<reference evidence="9" key="1">
    <citation type="submission" date="2022-01" db="UniProtKB">
        <authorList>
            <consortium name="EnsemblMetazoa"/>
        </authorList>
    </citation>
    <scope>IDENTIFICATION</scope>
</reference>
<dbReference type="GeneID" id="106661985"/>
<evidence type="ECO:0000256" key="2">
    <source>
        <dbReference type="ARBA" id="ARBA00008779"/>
    </source>
</evidence>
<dbReference type="InterPro" id="IPR024607">
    <property type="entry name" value="Sulfatase_CS"/>
</dbReference>
<dbReference type="EnsemblMetazoa" id="XM_014385777.2">
    <property type="protein sequence ID" value="XP_014241263.1"/>
    <property type="gene ID" value="LOC106661985"/>
</dbReference>
<dbReference type="OrthoDB" id="6606990at2759"/>
<keyword evidence="6" id="KW-0325">Glycoprotein</keyword>
<dbReference type="CDD" id="cd16029">
    <property type="entry name" value="4-S"/>
    <property type="match status" value="1"/>
</dbReference>
<dbReference type="RefSeq" id="XP_014241263.1">
    <property type="nucleotide sequence ID" value="XM_014385777.2"/>
</dbReference>
<evidence type="ECO:0000313" key="10">
    <source>
        <dbReference type="Proteomes" id="UP000494040"/>
    </source>
</evidence>
<comment type="cofactor">
    <cofactor evidence="1">
        <name>Ca(2+)</name>
        <dbReference type="ChEBI" id="CHEBI:29108"/>
    </cofactor>
</comment>
<organism evidence="9 10">
    <name type="scientific">Cimex lectularius</name>
    <name type="common">Bed bug</name>
    <name type="synonym">Acanthia lectularia</name>
    <dbReference type="NCBI Taxonomy" id="79782"/>
    <lineage>
        <taxon>Eukaryota</taxon>
        <taxon>Metazoa</taxon>
        <taxon>Ecdysozoa</taxon>
        <taxon>Arthropoda</taxon>
        <taxon>Hexapoda</taxon>
        <taxon>Insecta</taxon>
        <taxon>Pterygota</taxon>
        <taxon>Neoptera</taxon>
        <taxon>Paraneoptera</taxon>
        <taxon>Hemiptera</taxon>
        <taxon>Heteroptera</taxon>
        <taxon>Panheteroptera</taxon>
        <taxon>Cimicomorpha</taxon>
        <taxon>Cimicidae</taxon>
        <taxon>Cimex</taxon>
    </lineage>
</organism>
<dbReference type="KEGG" id="clec:106661985"/>
<feature type="region of interest" description="Disordered" evidence="7">
    <location>
        <begin position="1"/>
        <end position="21"/>
    </location>
</feature>
<feature type="domain" description="Sulfatase N-terminal" evidence="8">
    <location>
        <begin position="61"/>
        <end position="382"/>
    </location>
</feature>
<sequence>MPAVPSNGPVPSSVPPSKKETCTSSNTLLGINKREKNMEFLAGVFVLVGFSTLVDAQIQKPNIVVIVADDLGWNDVGYHGSNQIPTPNIDALAFSGVILNNYYVAPICTPSRSALMTGKYPIHTGMQHSVLMGAEDRGLPLSEKLLPEYLKEAGYATRAVGKWHLGSWKSEYLPTSRGFDSHLGFWTGHHDYNDHTAMETRMWGLDMRRDMEVAYDLHGRHSTEVFTEEAVNIIHDHNTSRPLFLYLAHAAVHSGNPYNPICTVDKDASLFTNITDYDRKRFAGVLKGLDDSVGHVVHALQKKEILSNTIIIFTTDNGGPAAGFNLNAASNWPLRGVKNTLWEGGVRGAGLIWSPLITNVSVISLQKMHITDWLPTLLSAASIEKVFPTPIDGIDNWAGFFGHHVGRTEVLHNIDDIYGNAALTMGDWKVIKGTTYGGEWDGWFGPSGRGDEYDPRLVVSSLAGQGAISVGQILTEESVRLMRKHAEVVCQSKEKTPCLPMESPCLFNIKLDPCEYNNLAKSYPRVLKHLMERLLELNRTAIPPGNRPINQKGNPKYWNNVWTNFGDYDFDSVKVTVI</sequence>
<dbReference type="GO" id="GO:0046872">
    <property type="term" value="F:metal ion binding"/>
    <property type="evidence" value="ECO:0007669"/>
    <property type="project" value="UniProtKB-KW"/>
</dbReference>
<dbReference type="Gene3D" id="3.30.1120.10">
    <property type="match status" value="1"/>
</dbReference>
<keyword evidence="3" id="KW-0479">Metal-binding</keyword>
<dbReference type="InterPro" id="IPR000917">
    <property type="entry name" value="Sulfatase_N"/>
</dbReference>
<keyword evidence="10" id="KW-1185">Reference proteome</keyword>
<evidence type="ECO:0000256" key="4">
    <source>
        <dbReference type="ARBA" id="ARBA00022801"/>
    </source>
</evidence>
<protein>
    <recommendedName>
        <fullName evidence="8">Sulfatase N-terminal domain-containing protein</fullName>
    </recommendedName>
</protein>
<proteinExistence type="inferred from homology"/>
<evidence type="ECO:0000256" key="3">
    <source>
        <dbReference type="ARBA" id="ARBA00022723"/>
    </source>
</evidence>
<dbReference type="OMA" id="DMRNGTE"/>